<dbReference type="Gene3D" id="3.10.580.10">
    <property type="entry name" value="CBS-domain"/>
    <property type="match status" value="1"/>
</dbReference>
<feature type="domain" description="CBS" evidence="10">
    <location>
        <begin position="202"/>
        <end position="261"/>
    </location>
</feature>
<dbReference type="KEGG" id="caa:Caka_1537"/>
<feature type="domain" description="CNNM transmembrane" evidence="11">
    <location>
        <begin position="1"/>
        <end position="183"/>
    </location>
</feature>
<dbReference type="PROSITE" id="PS51371">
    <property type="entry name" value="CBS"/>
    <property type="match status" value="2"/>
</dbReference>
<name>D5EJF7_CORAD</name>
<dbReference type="InterPro" id="IPR046342">
    <property type="entry name" value="CBS_dom_sf"/>
</dbReference>
<evidence type="ECO:0000259" key="10">
    <source>
        <dbReference type="PROSITE" id="PS51371"/>
    </source>
</evidence>
<keyword evidence="6 8" id="KW-0472">Membrane</keyword>
<dbReference type="SUPFAM" id="SSF54631">
    <property type="entry name" value="CBS-domain pair"/>
    <property type="match status" value="1"/>
</dbReference>
<dbReference type="InterPro" id="IPR044751">
    <property type="entry name" value="Ion_transp-like_CBS"/>
</dbReference>
<evidence type="ECO:0000256" key="4">
    <source>
        <dbReference type="ARBA" id="ARBA00022989"/>
    </source>
</evidence>
<feature type="transmembrane region" description="Helical" evidence="9">
    <location>
        <begin position="130"/>
        <end position="152"/>
    </location>
</feature>
<evidence type="ECO:0000256" key="9">
    <source>
        <dbReference type="SAM" id="Phobius"/>
    </source>
</evidence>
<keyword evidence="2 8" id="KW-0812">Transmembrane</keyword>
<evidence type="ECO:0000256" key="6">
    <source>
        <dbReference type="ARBA" id="ARBA00023136"/>
    </source>
</evidence>
<evidence type="ECO:0000256" key="8">
    <source>
        <dbReference type="PROSITE-ProRule" id="PRU01193"/>
    </source>
</evidence>
<dbReference type="PANTHER" id="PTHR22777:SF4">
    <property type="entry name" value="UPF0053 PROTEIN SLL1254"/>
    <property type="match status" value="1"/>
</dbReference>
<evidence type="ECO:0000256" key="1">
    <source>
        <dbReference type="ARBA" id="ARBA00004141"/>
    </source>
</evidence>
<dbReference type="RefSeq" id="WP_013043278.1">
    <property type="nucleotide sequence ID" value="NC_014008.1"/>
</dbReference>
<evidence type="ECO:0000256" key="3">
    <source>
        <dbReference type="ARBA" id="ARBA00022737"/>
    </source>
</evidence>
<dbReference type="OrthoDB" id="9798188at2"/>
<keyword evidence="4 8" id="KW-1133">Transmembrane helix</keyword>
<evidence type="ECO:0000313" key="12">
    <source>
        <dbReference type="EMBL" id="ADE54556.1"/>
    </source>
</evidence>
<dbReference type="InterPro" id="IPR002550">
    <property type="entry name" value="CNNM"/>
</dbReference>
<dbReference type="PANTHER" id="PTHR22777">
    <property type="entry name" value="HEMOLYSIN-RELATED"/>
    <property type="match status" value="1"/>
</dbReference>
<evidence type="ECO:0000256" key="7">
    <source>
        <dbReference type="PROSITE-ProRule" id="PRU00703"/>
    </source>
</evidence>
<feature type="transmembrane region" description="Helical" evidence="9">
    <location>
        <begin position="91"/>
        <end position="110"/>
    </location>
</feature>
<protein>
    <submittedName>
        <fullName evidence="12">CBS domain containing protein</fullName>
    </submittedName>
</protein>
<dbReference type="STRING" id="583355.Caka_1537"/>
<organism evidence="12 13">
    <name type="scientific">Coraliomargarita akajimensis (strain DSM 45221 / IAM 15411 / JCM 23193 / KCTC 12865 / 04OKA010-24)</name>
    <dbReference type="NCBI Taxonomy" id="583355"/>
    <lineage>
        <taxon>Bacteria</taxon>
        <taxon>Pseudomonadati</taxon>
        <taxon>Verrucomicrobiota</taxon>
        <taxon>Opitutia</taxon>
        <taxon>Puniceicoccales</taxon>
        <taxon>Coraliomargaritaceae</taxon>
        <taxon>Coraliomargarita</taxon>
    </lineage>
</organism>
<dbReference type="Proteomes" id="UP000000925">
    <property type="component" value="Chromosome"/>
</dbReference>
<evidence type="ECO:0000256" key="5">
    <source>
        <dbReference type="ARBA" id="ARBA00023122"/>
    </source>
</evidence>
<dbReference type="eggNOG" id="COG1253">
    <property type="taxonomic scope" value="Bacteria"/>
</dbReference>
<proteinExistence type="predicted"/>
<dbReference type="EMBL" id="CP001998">
    <property type="protein sequence ID" value="ADE54556.1"/>
    <property type="molecule type" value="Genomic_DNA"/>
</dbReference>
<keyword evidence="3" id="KW-0677">Repeat</keyword>
<keyword evidence="5 7" id="KW-0129">CBS domain</keyword>
<accession>D5EJF7</accession>
<keyword evidence="13" id="KW-1185">Reference proteome</keyword>
<feature type="domain" description="CBS" evidence="10">
    <location>
        <begin position="267"/>
        <end position="324"/>
    </location>
</feature>
<evidence type="ECO:0000313" key="13">
    <source>
        <dbReference type="Proteomes" id="UP000000925"/>
    </source>
</evidence>
<dbReference type="CDD" id="cd04590">
    <property type="entry name" value="CBS_pair_CorC_HlyC_assoc"/>
    <property type="match status" value="1"/>
</dbReference>
<dbReference type="HOGENOM" id="CLU_015237_4_1_0"/>
<dbReference type="Pfam" id="PF00571">
    <property type="entry name" value="CBS"/>
    <property type="match status" value="2"/>
</dbReference>
<dbReference type="InterPro" id="IPR000644">
    <property type="entry name" value="CBS_dom"/>
</dbReference>
<dbReference type="Pfam" id="PF01595">
    <property type="entry name" value="CNNM"/>
    <property type="match status" value="1"/>
</dbReference>
<comment type="subcellular location">
    <subcellularLocation>
        <location evidence="1">Membrane</location>
        <topology evidence="1">Multi-pass membrane protein</topology>
    </subcellularLocation>
</comment>
<reference evidence="12 13" key="1">
    <citation type="journal article" date="2010" name="Stand. Genomic Sci.">
        <title>Complete genome sequence of Coraliomargarita akajimensis type strain (04OKA010-24).</title>
        <authorList>
            <person name="Mavromatis K."/>
            <person name="Abt B."/>
            <person name="Brambilla E."/>
            <person name="Lapidus A."/>
            <person name="Copeland A."/>
            <person name="Deshpande S."/>
            <person name="Nolan M."/>
            <person name="Lucas S."/>
            <person name="Tice H."/>
            <person name="Cheng J.F."/>
            <person name="Han C."/>
            <person name="Detter J.C."/>
            <person name="Woyke T."/>
            <person name="Goodwin L."/>
            <person name="Pitluck S."/>
            <person name="Held B."/>
            <person name="Brettin T."/>
            <person name="Tapia R."/>
            <person name="Ivanova N."/>
            <person name="Mikhailova N."/>
            <person name="Pati A."/>
            <person name="Liolios K."/>
            <person name="Chen A."/>
            <person name="Palaniappan K."/>
            <person name="Land M."/>
            <person name="Hauser L."/>
            <person name="Chang Y.J."/>
            <person name="Jeffries C.D."/>
            <person name="Rohde M."/>
            <person name="Goker M."/>
            <person name="Bristow J."/>
            <person name="Eisen J.A."/>
            <person name="Markowitz V."/>
            <person name="Hugenholtz P."/>
            <person name="Klenk H.P."/>
            <person name="Kyrpides N.C."/>
        </authorList>
    </citation>
    <scope>NUCLEOTIDE SEQUENCE [LARGE SCALE GENOMIC DNA]</scope>
    <source>
        <strain evidence="13">DSM 45221 / IAM 15411 / JCM 23193 / KCTC 12865</strain>
    </source>
</reference>
<sequence>MILAFIFAVSFTIGVSALCSILEAMILSTTTAEIESLKKRLPKRGELLERYKLGLEETTSAILSLNTIANTLGATMVGGLAVKIWADSSNVLFNVSATMAIAILFISEIIPKNVGVLYRASLQPFLIYPLTWICTIMTPISRVVGILVRVLLKPPQGDENDNDEEIMLLAEKSEKEGTLTSNEREVINNALSLDEIQVEEIMTPRTVMYTIDDSETIGSLFERERHIPFARIPVFHENSDNISGIVRRRDILSAKADDQDELVIAELAHAPIYIPENATADNALQMFLKKHQQLAIVVDEFGSTSGVVTMEDVIEHIIGQEIYEDDDPAVDMRDLARRRQFAEKRTRRKEH</sequence>
<dbReference type="AlphaFoldDB" id="D5EJF7"/>
<dbReference type="GO" id="GO:0005886">
    <property type="term" value="C:plasma membrane"/>
    <property type="evidence" value="ECO:0007669"/>
    <property type="project" value="TreeGrafter"/>
</dbReference>
<evidence type="ECO:0000259" key="11">
    <source>
        <dbReference type="PROSITE" id="PS51846"/>
    </source>
</evidence>
<gene>
    <name evidence="12" type="ordered locus">Caka_1537</name>
</gene>
<dbReference type="PROSITE" id="PS51846">
    <property type="entry name" value="CNNM"/>
    <property type="match status" value="1"/>
</dbReference>
<evidence type="ECO:0000256" key="2">
    <source>
        <dbReference type="ARBA" id="ARBA00022692"/>
    </source>
</evidence>
<feature type="transmembrane region" description="Helical" evidence="9">
    <location>
        <begin position="61"/>
        <end position="82"/>
    </location>
</feature>